<dbReference type="Pfam" id="PF04542">
    <property type="entry name" value="Sigma70_r2"/>
    <property type="match status" value="1"/>
</dbReference>
<dbReference type="Gene3D" id="1.20.120.1810">
    <property type="match status" value="1"/>
</dbReference>
<dbReference type="EMBL" id="JBHTIR010003461">
    <property type="protein sequence ID" value="MFD0855242.1"/>
    <property type="molecule type" value="Genomic_DNA"/>
</dbReference>
<feature type="region of interest" description="Disordered" evidence="5">
    <location>
        <begin position="1"/>
        <end position="21"/>
    </location>
</feature>
<evidence type="ECO:0000256" key="2">
    <source>
        <dbReference type="ARBA" id="ARBA00023082"/>
    </source>
</evidence>
<evidence type="ECO:0000313" key="10">
    <source>
        <dbReference type="Proteomes" id="UP001597083"/>
    </source>
</evidence>
<feature type="domain" description="RNA polymerase sigma-70 region 3" evidence="6">
    <location>
        <begin position="133"/>
        <end position="188"/>
    </location>
</feature>
<dbReference type="NCBIfam" id="TIGR02937">
    <property type="entry name" value="sigma70-ECF"/>
    <property type="match status" value="1"/>
</dbReference>
<dbReference type="InterPro" id="IPR013325">
    <property type="entry name" value="RNA_pol_sigma_r2"/>
</dbReference>
<evidence type="ECO:0000256" key="4">
    <source>
        <dbReference type="ARBA" id="ARBA00023163"/>
    </source>
</evidence>
<reference evidence="10" key="1">
    <citation type="journal article" date="2019" name="Int. J. Syst. Evol. Microbiol.">
        <title>The Global Catalogue of Microorganisms (GCM) 10K type strain sequencing project: providing services to taxonomists for standard genome sequencing and annotation.</title>
        <authorList>
            <consortium name="The Broad Institute Genomics Platform"/>
            <consortium name="The Broad Institute Genome Sequencing Center for Infectious Disease"/>
            <person name="Wu L."/>
            <person name="Ma J."/>
        </authorList>
    </citation>
    <scope>NUCLEOTIDE SEQUENCE [LARGE SCALE GENOMIC DNA]</scope>
    <source>
        <strain evidence="10">JCM 31696</strain>
    </source>
</reference>
<feature type="domain" description="RNA polymerase sigma-70 region 2" evidence="7">
    <location>
        <begin position="50"/>
        <end position="118"/>
    </location>
</feature>
<dbReference type="InterPro" id="IPR007630">
    <property type="entry name" value="RNA_pol_sigma70_r4"/>
</dbReference>
<dbReference type="InterPro" id="IPR000943">
    <property type="entry name" value="RNA_pol_sigma70"/>
</dbReference>
<evidence type="ECO:0000259" key="7">
    <source>
        <dbReference type="Pfam" id="PF04542"/>
    </source>
</evidence>
<evidence type="ECO:0000256" key="1">
    <source>
        <dbReference type="ARBA" id="ARBA00023015"/>
    </source>
</evidence>
<feature type="domain" description="RNA polymerase sigma-70 region 4" evidence="8">
    <location>
        <begin position="213"/>
        <end position="261"/>
    </location>
</feature>
<dbReference type="InterPro" id="IPR013324">
    <property type="entry name" value="RNA_pol_sigma_r3/r4-like"/>
</dbReference>
<dbReference type="InterPro" id="IPR014284">
    <property type="entry name" value="RNA_pol_sigma-70_dom"/>
</dbReference>
<protein>
    <submittedName>
        <fullName evidence="9">Sigma-70 family RNA polymerase sigma factor</fullName>
    </submittedName>
</protein>
<organism evidence="9 10">
    <name type="scientific">Actinomadura adrarensis</name>
    <dbReference type="NCBI Taxonomy" id="1819600"/>
    <lineage>
        <taxon>Bacteria</taxon>
        <taxon>Bacillati</taxon>
        <taxon>Actinomycetota</taxon>
        <taxon>Actinomycetes</taxon>
        <taxon>Streptosporangiales</taxon>
        <taxon>Thermomonosporaceae</taxon>
        <taxon>Actinomadura</taxon>
    </lineage>
</organism>
<evidence type="ECO:0000256" key="3">
    <source>
        <dbReference type="ARBA" id="ARBA00023125"/>
    </source>
</evidence>
<dbReference type="Pfam" id="PF04545">
    <property type="entry name" value="Sigma70_r4"/>
    <property type="match status" value="1"/>
</dbReference>
<keyword evidence="2" id="KW-0731">Sigma factor</keyword>
<dbReference type="PANTHER" id="PTHR30385">
    <property type="entry name" value="SIGMA FACTOR F FLAGELLAR"/>
    <property type="match status" value="1"/>
</dbReference>
<name>A0ABW3CNQ6_9ACTN</name>
<evidence type="ECO:0000259" key="8">
    <source>
        <dbReference type="Pfam" id="PF04545"/>
    </source>
</evidence>
<keyword evidence="1" id="KW-0805">Transcription regulation</keyword>
<dbReference type="Proteomes" id="UP001597083">
    <property type="component" value="Unassembled WGS sequence"/>
</dbReference>
<evidence type="ECO:0000256" key="5">
    <source>
        <dbReference type="SAM" id="MobiDB-lite"/>
    </source>
</evidence>
<keyword evidence="4" id="KW-0804">Transcription</keyword>
<dbReference type="InterPro" id="IPR036388">
    <property type="entry name" value="WH-like_DNA-bd_sf"/>
</dbReference>
<keyword evidence="10" id="KW-1185">Reference proteome</keyword>
<keyword evidence="3" id="KW-0238">DNA-binding</keyword>
<evidence type="ECO:0000313" key="9">
    <source>
        <dbReference type="EMBL" id="MFD0855242.1"/>
    </source>
</evidence>
<dbReference type="SUPFAM" id="SSF88946">
    <property type="entry name" value="Sigma2 domain of RNA polymerase sigma factors"/>
    <property type="match status" value="1"/>
</dbReference>
<dbReference type="InterPro" id="IPR007624">
    <property type="entry name" value="RNA_pol_sigma70_r3"/>
</dbReference>
<dbReference type="SUPFAM" id="SSF88659">
    <property type="entry name" value="Sigma3 and sigma4 domains of RNA polymerase sigma factors"/>
    <property type="match status" value="2"/>
</dbReference>
<dbReference type="PRINTS" id="PR00046">
    <property type="entry name" value="SIGMA70FCT"/>
</dbReference>
<gene>
    <name evidence="9" type="ORF">ACFQ07_23585</name>
</gene>
<dbReference type="PANTHER" id="PTHR30385:SF4">
    <property type="entry name" value="RNA POLYMERASE SIGMA-E FACTOR"/>
    <property type="match status" value="1"/>
</dbReference>
<comment type="caution">
    <text evidence="9">The sequence shown here is derived from an EMBL/GenBank/DDBJ whole genome shotgun (WGS) entry which is preliminary data.</text>
</comment>
<evidence type="ECO:0000259" key="6">
    <source>
        <dbReference type="Pfam" id="PF04539"/>
    </source>
</evidence>
<dbReference type="Pfam" id="PF04539">
    <property type="entry name" value="Sigma70_r3"/>
    <property type="match status" value="1"/>
</dbReference>
<proteinExistence type="predicted"/>
<dbReference type="Gene3D" id="1.10.10.10">
    <property type="entry name" value="Winged helix-like DNA-binding domain superfamily/Winged helix DNA-binding domain"/>
    <property type="match status" value="2"/>
</dbReference>
<dbReference type="CDD" id="cd06171">
    <property type="entry name" value="Sigma70_r4"/>
    <property type="match status" value="1"/>
</dbReference>
<dbReference type="InterPro" id="IPR007627">
    <property type="entry name" value="RNA_pol_sigma70_r2"/>
</dbReference>
<accession>A0ABW3CNQ6</accession>
<sequence length="267" mass="30246">MRSGQPPHRIDQPGTGLPRVARGDEENQILWALARLPDGDARKTRLRAKLAERYQGLAATLARRYSHRGEPLEDLLQTANVGLVKAINGFEPQRGFAFTSYAVPVILGELKRHFRDCGWAMRVPRRTQLLKLRVHHAVEELAQQLGERPSPRQLAEHLDLGETEVLEGMEGEAVYSTLSLEAFSEGDHPRQFEDGEEDLRIELLVDRASVWPLLDQLEITERTVLLRRFYGNQTQGQIARALGISQPHVSRLESKACAWIRERLAEA</sequence>